<accession>A0A2J7Q8W3</accession>
<name>A0A2J7Q8W3_9NEOP</name>
<feature type="transmembrane region" description="Helical" evidence="2">
    <location>
        <begin position="407"/>
        <end position="431"/>
    </location>
</feature>
<dbReference type="AlphaFoldDB" id="A0A2J7Q8W3"/>
<proteinExistence type="predicted"/>
<evidence type="ECO:0000256" key="1">
    <source>
        <dbReference type="SAM" id="MobiDB-lite"/>
    </source>
</evidence>
<keyword evidence="5" id="KW-1185">Reference proteome</keyword>
<organism evidence="4 5">
    <name type="scientific">Cryptotermes secundus</name>
    <dbReference type="NCBI Taxonomy" id="105785"/>
    <lineage>
        <taxon>Eukaryota</taxon>
        <taxon>Metazoa</taxon>
        <taxon>Ecdysozoa</taxon>
        <taxon>Arthropoda</taxon>
        <taxon>Hexapoda</taxon>
        <taxon>Insecta</taxon>
        <taxon>Pterygota</taxon>
        <taxon>Neoptera</taxon>
        <taxon>Polyneoptera</taxon>
        <taxon>Dictyoptera</taxon>
        <taxon>Blattodea</taxon>
        <taxon>Blattoidea</taxon>
        <taxon>Termitoidae</taxon>
        <taxon>Kalotermitidae</taxon>
        <taxon>Cryptotermitinae</taxon>
        <taxon>Cryptotermes</taxon>
    </lineage>
</organism>
<gene>
    <name evidence="4" type="ORF">B7P43_G07967</name>
</gene>
<dbReference type="SUPFAM" id="SSF82671">
    <property type="entry name" value="SEA domain"/>
    <property type="match status" value="1"/>
</dbReference>
<protein>
    <recommendedName>
        <fullName evidence="3">SEA domain-containing protein</fullName>
    </recommendedName>
</protein>
<evidence type="ECO:0000256" key="2">
    <source>
        <dbReference type="SAM" id="Phobius"/>
    </source>
</evidence>
<dbReference type="InterPro" id="IPR000082">
    <property type="entry name" value="SEA_dom"/>
</dbReference>
<dbReference type="EMBL" id="NEVH01016946">
    <property type="protein sequence ID" value="PNF25016.1"/>
    <property type="molecule type" value="Genomic_DNA"/>
</dbReference>
<dbReference type="OrthoDB" id="10056524at2759"/>
<evidence type="ECO:0000313" key="4">
    <source>
        <dbReference type="EMBL" id="PNF25016.1"/>
    </source>
</evidence>
<reference evidence="4 5" key="1">
    <citation type="submission" date="2017-12" db="EMBL/GenBank/DDBJ databases">
        <title>Hemimetabolous genomes reveal molecular basis of termite eusociality.</title>
        <authorList>
            <person name="Harrison M.C."/>
            <person name="Jongepier E."/>
            <person name="Robertson H.M."/>
            <person name="Arning N."/>
            <person name="Bitard-Feildel T."/>
            <person name="Chao H."/>
            <person name="Childers C.P."/>
            <person name="Dinh H."/>
            <person name="Doddapaneni H."/>
            <person name="Dugan S."/>
            <person name="Gowin J."/>
            <person name="Greiner C."/>
            <person name="Han Y."/>
            <person name="Hu H."/>
            <person name="Hughes D.S.T."/>
            <person name="Huylmans A.-K."/>
            <person name="Kemena C."/>
            <person name="Kremer L.P.M."/>
            <person name="Lee S.L."/>
            <person name="Lopez-Ezquerra A."/>
            <person name="Mallet L."/>
            <person name="Monroy-Kuhn J.M."/>
            <person name="Moser A."/>
            <person name="Murali S.C."/>
            <person name="Muzny D.M."/>
            <person name="Otani S."/>
            <person name="Piulachs M.-D."/>
            <person name="Poelchau M."/>
            <person name="Qu J."/>
            <person name="Schaub F."/>
            <person name="Wada-Katsumata A."/>
            <person name="Worley K.C."/>
            <person name="Xie Q."/>
            <person name="Ylla G."/>
            <person name="Poulsen M."/>
            <person name="Gibbs R.A."/>
            <person name="Schal C."/>
            <person name="Richards S."/>
            <person name="Belles X."/>
            <person name="Korb J."/>
            <person name="Bornberg-Bauer E."/>
        </authorList>
    </citation>
    <scope>NUCLEOTIDE SEQUENCE [LARGE SCALE GENOMIC DNA]</scope>
    <source>
        <tissue evidence="4">Whole body</tissue>
    </source>
</reference>
<dbReference type="PROSITE" id="PS50024">
    <property type="entry name" value="SEA"/>
    <property type="match status" value="1"/>
</dbReference>
<feature type="non-terminal residue" evidence="4">
    <location>
        <position position="792"/>
    </location>
</feature>
<evidence type="ECO:0000259" key="3">
    <source>
        <dbReference type="PROSITE" id="PS50024"/>
    </source>
</evidence>
<keyword evidence="2" id="KW-1133">Transmembrane helix</keyword>
<dbReference type="Gene3D" id="3.30.70.960">
    <property type="entry name" value="SEA domain"/>
    <property type="match status" value="1"/>
</dbReference>
<dbReference type="InterPro" id="IPR036364">
    <property type="entry name" value="SEA_dom_sf"/>
</dbReference>
<evidence type="ECO:0000313" key="5">
    <source>
        <dbReference type="Proteomes" id="UP000235965"/>
    </source>
</evidence>
<dbReference type="Proteomes" id="UP000235965">
    <property type="component" value="Unassembled WGS sequence"/>
</dbReference>
<comment type="caution">
    <text evidence="4">The sequence shown here is derived from an EMBL/GenBank/DDBJ whole genome shotgun (WGS) entry which is preliminary data.</text>
</comment>
<feature type="domain" description="SEA" evidence="3">
    <location>
        <begin position="452"/>
        <end position="578"/>
    </location>
</feature>
<sequence>MDNLGFQQEVEGTAFPVCDSSNSECIPHWPGSLRLLPNSNGCDDNARETSSQPKICAPNTSSPKLSSSSFSLPKNKTLNKYRRFSESFSCTSRVPYCLGKMLNIPSRESVKHHNIKCSSFIISDNNNVSRTAPGSTATCQHHSCEDGVYIEIHCSSSNPVRSEKYQPDNKRLCSSQNFQGHTSVSSLLNNAQEISSYSSVPSLSLNNSYHEEYLCSMPPFSKTSISPYFSNKQNLISDTSLDIHNAVTQPPKSTNKCSNIGPSRPFLNNAQCSGNPSPYLMKKKQEFSKDDAELNSMPRIMKSQKNVNRVLNRSTTLPAVSIKNMRNQNREFTSGIPTVSGTLPMYYSRFLDRQQSSPNPCAENRQNMMQSSKVLPAGGREATLKKRAILRGWKLQFIPSDHSKRRTVVLCCILLLACILALVVTGLVFYMTTAMKSVTMKFQESCGPAETGVNVVAGEFRITNERFESSLKDETSADFKQLAAQITQQLNILFSASTLSAHYNHSHVTQFSDYLEKAGNGGILVQCKLVLLSAPPNGEAANQAGLEFLRGLRHHQGQMWLGNFAIDVQSIGFVAVMDTTALPEQKPDVALLPGWSSWSAWSECNTFTAASTRTQMRSRSCRLDTGEGAVLSSIEPCLLLEQAGGDLEVRDCENASTVTFLSSRVLEEGEIVSNDIGVDMAVEPAAGSSSSSMETIEGNTATMQTTERLESVADNTTLVNSSRRGPEIPVMDLSLPSYRHCDECVSGEVCVALSNEDVPTCRQPHDPSDPTGCGGHCHISTEVCHKLDVDAF</sequence>
<feature type="compositionally biased region" description="Low complexity" evidence="1">
    <location>
        <begin position="61"/>
        <end position="70"/>
    </location>
</feature>
<feature type="region of interest" description="Disordered" evidence="1">
    <location>
        <begin position="43"/>
        <end position="70"/>
    </location>
</feature>
<feature type="compositionally biased region" description="Polar residues" evidence="1">
    <location>
        <begin position="43"/>
        <end position="53"/>
    </location>
</feature>
<dbReference type="Pfam" id="PF01390">
    <property type="entry name" value="SEA"/>
    <property type="match status" value="1"/>
</dbReference>
<keyword evidence="2" id="KW-0812">Transmembrane</keyword>
<keyword evidence="2" id="KW-0472">Membrane</keyword>